<name>A0ABQ8JT51_DERPT</name>
<sequence>MLNNLTTNSSDNNQKQERHRMAIPFETPSTSVMLNDDNEEEEDNLRQLGISESLITANDDDVNDLDDYCHTICQLHQCVTGRQDLQGENQCVFTLTVRARSQKVTVQSFEVDRLRESGLEIGPTDLDRAEAFIEFWPINEEDRHSKLSSVLLR</sequence>
<reference evidence="1 2" key="2">
    <citation type="journal article" date="2022" name="Mol. Biol. Evol.">
        <title>Comparative Genomics Reveals Insights into the Divergent Evolution of Astigmatic Mites and Household Pest Adaptations.</title>
        <authorList>
            <person name="Xiong Q."/>
            <person name="Wan A.T."/>
            <person name="Liu X."/>
            <person name="Fung C.S."/>
            <person name="Xiao X."/>
            <person name="Malainual N."/>
            <person name="Hou J."/>
            <person name="Wang L."/>
            <person name="Wang M."/>
            <person name="Yang K.Y."/>
            <person name="Cui Y."/>
            <person name="Leung E.L."/>
            <person name="Nong W."/>
            <person name="Shin S.K."/>
            <person name="Au S.W."/>
            <person name="Jeong K.Y."/>
            <person name="Chew F.T."/>
            <person name="Hui J.H."/>
            <person name="Leung T.F."/>
            <person name="Tungtrongchitr A."/>
            <person name="Zhong N."/>
            <person name="Liu Z."/>
            <person name="Tsui S.K."/>
        </authorList>
    </citation>
    <scope>NUCLEOTIDE SEQUENCE [LARGE SCALE GENOMIC DNA]</scope>
    <source>
        <strain evidence="1">Derp</strain>
    </source>
</reference>
<evidence type="ECO:0000313" key="2">
    <source>
        <dbReference type="Proteomes" id="UP000887458"/>
    </source>
</evidence>
<proteinExistence type="predicted"/>
<reference evidence="1 2" key="1">
    <citation type="journal article" date="2018" name="J. Allergy Clin. Immunol.">
        <title>High-quality assembly of Dermatophagoides pteronyssinus genome and transcriptome reveals a wide range of novel allergens.</title>
        <authorList>
            <person name="Liu X.Y."/>
            <person name="Yang K.Y."/>
            <person name="Wang M.Q."/>
            <person name="Kwok J.S."/>
            <person name="Zeng X."/>
            <person name="Yang Z."/>
            <person name="Xiao X.J."/>
            <person name="Lau C.P."/>
            <person name="Li Y."/>
            <person name="Huang Z.M."/>
            <person name="Ba J.G."/>
            <person name="Yim A.K."/>
            <person name="Ouyang C.Y."/>
            <person name="Ngai S.M."/>
            <person name="Chan T.F."/>
            <person name="Leung E.L."/>
            <person name="Liu L."/>
            <person name="Liu Z.G."/>
            <person name="Tsui S.K."/>
        </authorList>
    </citation>
    <scope>NUCLEOTIDE SEQUENCE [LARGE SCALE GENOMIC DNA]</scope>
    <source>
        <strain evidence="1">Derp</strain>
    </source>
</reference>
<protein>
    <submittedName>
        <fullName evidence="1">Uncharacterized protein</fullName>
    </submittedName>
</protein>
<gene>
    <name evidence="1" type="ORF">DERP_004985</name>
</gene>
<comment type="caution">
    <text evidence="1">The sequence shown here is derived from an EMBL/GenBank/DDBJ whole genome shotgun (WGS) entry which is preliminary data.</text>
</comment>
<dbReference type="Proteomes" id="UP000887458">
    <property type="component" value="Unassembled WGS sequence"/>
</dbReference>
<keyword evidence="2" id="KW-1185">Reference proteome</keyword>
<accession>A0ABQ8JT51</accession>
<dbReference type="EMBL" id="NJHN03000017">
    <property type="protein sequence ID" value="KAH9425767.1"/>
    <property type="molecule type" value="Genomic_DNA"/>
</dbReference>
<organism evidence="1 2">
    <name type="scientific">Dermatophagoides pteronyssinus</name>
    <name type="common">European house dust mite</name>
    <dbReference type="NCBI Taxonomy" id="6956"/>
    <lineage>
        <taxon>Eukaryota</taxon>
        <taxon>Metazoa</taxon>
        <taxon>Ecdysozoa</taxon>
        <taxon>Arthropoda</taxon>
        <taxon>Chelicerata</taxon>
        <taxon>Arachnida</taxon>
        <taxon>Acari</taxon>
        <taxon>Acariformes</taxon>
        <taxon>Sarcoptiformes</taxon>
        <taxon>Astigmata</taxon>
        <taxon>Psoroptidia</taxon>
        <taxon>Analgoidea</taxon>
        <taxon>Pyroglyphidae</taxon>
        <taxon>Dermatophagoidinae</taxon>
        <taxon>Dermatophagoides</taxon>
    </lineage>
</organism>
<evidence type="ECO:0000313" key="1">
    <source>
        <dbReference type="EMBL" id="KAH9425767.1"/>
    </source>
</evidence>